<proteinExistence type="predicted"/>
<protein>
    <submittedName>
        <fullName evidence="2">Malonate transporter subunit MadL</fullName>
    </submittedName>
</protein>
<dbReference type="GO" id="GO:0016020">
    <property type="term" value="C:membrane"/>
    <property type="evidence" value="ECO:0007669"/>
    <property type="project" value="InterPro"/>
</dbReference>
<dbReference type="Proteomes" id="UP000664914">
    <property type="component" value="Chromosome"/>
</dbReference>
<reference evidence="2" key="2">
    <citation type="submission" date="2021-04" db="EMBL/GenBank/DDBJ databases">
        <title>Isolation and genomic analysis of the ibuprofen-degrading bacterium Sphingomonas strain MPO218.</title>
        <authorList>
            <person name="Aulestia M."/>
            <person name="Flores A."/>
            <person name="Mangas E.L."/>
            <person name="Perez-Pulido A.J."/>
            <person name="Santero E."/>
            <person name="Camacho E.M."/>
        </authorList>
    </citation>
    <scope>NUCLEOTIDE SEQUENCE</scope>
    <source>
        <strain evidence="2">MPO218</strain>
    </source>
</reference>
<dbReference type="RefSeq" id="WP_208634020.1">
    <property type="nucleotide sequence ID" value="NZ_CP059319.1"/>
</dbReference>
<feature type="transmembrane region" description="Helical" evidence="1">
    <location>
        <begin position="94"/>
        <end position="112"/>
    </location>
</feature>
<keyword evidence="1" id="KW-1133">Transmembrane helix</keyword>
<reference evidence="2" key="1">
    <citation type="submission" date="2020-07" db="EMBL/GenBank/DDBJ databases">
        <authorList>
            <person name="Camacho E."/>
        </authorList>
    </citation>
    <scope>NUCLEOTIDE SEQUENCE</scope>
    <source>
        <strain evidence="2">MPO218</strain>
    </source>
</reference>
<keyword evidence="1" id="KW-0472">Membrane</keyword>
<accession>A0A975D7S0</accession>
<evidence type="ECO:0000313" key="3">
    <source>
        <dbReference type="Proteomes" id="UP000664914"/>
    </source>
</evidence>
<sequence>MTISGVALLAISTLLGMVLGDVLGALLGVKANVGGVGIAMILLIAARLWLQRHGLLTTGVKRGVEFWGSLYIPIVVAMAAQQNVLAAVESGPMVIIAGTGAVAICFASVALISRLGGRTETMDEIEARERAASAALESQA</sequence>
<gene>
    <name evidence="2" type="primary">madL</name>
    <name evidence="2" type="ORF">HRJ34_10310</name>
</gene>
<evidence type="ECO:0000313" key="2">
    <source>
        <dbReference type="EMBL" id="QTH23861.1"/>
    </source>
</evidence>
<dbReference type="AlphaFoldDB" id="A0A975D7S0"/>
<dbReference type="EMBL" id="CP059319">
    <property type="protein sequence ID" value="QTH23861.1"/>
    <property type="molecule type" value="Genomic_DNA"/>
</dbReference>
<keyword evidence="1" id="KW-0812">Transmembrane</keyword>
<dbReference type="Pfam" id="PF03817">
    <property type="entry name" value="MadL"/>
    <property type="match status" value="1"/>
</dbReference>
<name>A0A975D7S0_9SPHN</name>
<evidence type="ECO:0000256" key="1">
    <source>
        <dbReference type="SAM" id="Phobius"/>
    </source>
</evidence>
<dbReference type="NCBIfam" id="TIGR00807">
    <property type="entry name" value="malonate_madL"/>
    <property type="match status" value="1"/>
</dbReference>
<feature type="transmembrane region" description="Helical" evidence="1">
    <location>
        <begin position="30"/>
        <end position="50"/>
    </location>
</feature>
<organism evidence="2 3">
    <name type="scientific">Rhizorhabdus wittichii</name>
    <dbReference type="NCBI Taxonomy" id="160791"/>
    <lineage>
        <taxon>Bacteria</taxon>
        <taxon>Pseudomonadati</taxon>
        <taxon>Pseudomonadota</taxon>
        <taxon>Alphaproteobacteria</taxon>
        <taxon>Sphingomonadales</taxon>
        <taxon>Sphingomonadaceae</taxon>
        <taxon>Rhizorhabdus</taxon>
    </lineage>
</organism>
<dbReference type="InterPro" id="IPR004690">
    <property type="entry name" value="Maln_transptMadL"/>
</dbReference>